<evidence type="ECO:0008006" key="6">
    <source>
        <dbReference type="Google" id="ProtNLM"/>
    </source>
</evidence>
<dbReference type="PANTHER" id="PTHR43180:SF66">
    <property type="entry name" value="SHORT-CHAIN DEHYDROGENASE_REDUCTASE FAMILY PROTEIN"/>
    <property type="match status" value="1"/>
</dbReference>
<name>A0A8H7T808_9HELO</name>
<dbReference type="SUPFAM" id="SSF51735">
    <property type="entry name" value="NAD(P)-binding Rossmann-fold domains"/>
    <property type="match status" value="1"/>
</dbReference>
<dbReference type="PANTHER" id="PTHR43180">
    <property type="entry name" value="3-OXOACYL-(ACYL-CARRIER-PROTEIN) REDUCTASE (AFU_ORTHOLOGUE AFUA_6G11210)"/>
    <property type="match status" value="1"/>
</dbReference>
<evidence type="ECO:0000256" key="1">
    <source>
        <dbReference type="ARBA" id="ARBA00006484"/>
    </source>
</evidence>
<keyword evidence="2" id="KW-0560">Oxidoreductase</keyword>
<keyword evidence="5" id="KW-1185">Reference proteome</keyword>
<dbReference type="PRINTS" id="PR00081">
    <property type="entry name" value="GDHRDH"/>
</dbReference>
<sequence>MSQSGLDSKIDFNAPLDETQLEGKRVLITGGASGIGAGCARLFVTHGAHVIIADMNEELGMTVVKGLQGLKGTIHFVSVDVTSFTSQKSMFAKSLTLLPGSEIDVLIPCAVIMGGFWDSTPQPSSSLTSIDPSTSAIEPPTKGLQVGLLGTYHSALLCAKYCMGLHQYTSSTNTASKSLSSSSPSSIPQTQTQTSSKSQRSVVAPLRFDKTIILIGSLASYGSLPGSPEYTAMKWGARGLFRSLRVELLKTGVRVHMLAPTFVETPMTVGIVPELRRKGMRFASVESVAGVVGRLVGERDVNGRALAIMPDEVVDLCDDHEGKNSGTVWDELTKKGLLTVPPRFDVPRAHI</sequence>
<organism evidence="4 5">
    <name type="scientific">Cadophora malorum</name>
    <dbReference type="NCBI Taxonomy" id="108018"/>
    <lineage>
        <taxon>Eukaryota</taxon>
        <taxon>Fungi</taxon>
        <taxon>Dikarya</taxon>
        <taxon>Ascomycota</taxon>
        <taxon>Pezizomycotina</taxon>
        <taxon>Leotiomycetes</taxon>
        <taxon>Helotiales</taxon>
        <taxon>Ploettnerulaceae</taxon>
        <taxon>Cadophora</taxon>
    </lineage>
</organism>
<accession>A0A8H7T808</accession>
<dbReference type="CDD" id="cd05233">
    <property type="entry name" value="SDR_c"/>
    <property type="match status" value="1"/>
</dbReference>
<dbReference type="OrthoDB" id="5371740at2759"/>
<dbReference type="Proteomes" id="UP000664132">
    <property type="component" value="Unassembled WGS sequence"/>
</dbReference>
<evidence type="ECO:0000256" key="3">
    <source>
        <dbReference type="SAM" id="MobiDB-lite"/>
    </source>
</evidence>
<dbReference type="Gene3D" id="3.40.50.720">
    <property type="entry name" value="NAD(P)-binding Rossmann-like Domain"/>
    <property type="match status" value="1"/>
</dbReference>
<dbReference type="AlphaFoldDB" id="A0A8H7T808"/>
<protein>
    <recommendedName>
        <fullName evidence="6">NAD(P)-binding protein</fullName>
    </recommendedName>
</protein>
<dbReference type="InterPro" id="IPR002347">
    <property type="entry name" value="SDR_fam"/>
</dbReference>
<comment type="caution">
    <text evidence="4">The sequence shown here is derived from an EMBL/GenBank/DDBJ whole genome shotgun (WGS) entry which is preliminary data.</text>
</comment>
<dbReference type="InterPro" id="IPR036291">
    <property type="entry name" value="NAD(P)-bd_dom_sf"/>
</dbReference>
<gene>
    <name evidence="4" type="ORF">IFR04_012855</name>
</gene>
<evidence type="ECO:0000313" key="5">
    <source>
        <dbReference type="Proteomes" id="UP000664132"/>
    </source>
</evidence>
<comment type="similarity">
    <text evidence="1">Belongs to the short-chain dehydrogenases/reductases (SDR) family.</text>
</comment>
<dbReference type="GO" id="GO:0016491">
    <property type="term" value="F:oxidoreductase activity"/>
    <property type="evidence" value="ECO:0007669"/>
    <property type="project" value="UniProtKB-KW"/>
</dbReference>
<reference evidence="4" key="1">
    <citation type="submission" date="2021-02" db="EMBL/GenBank/DDBJ databases">
        <title>Genome sequence Cadophora malorum strain M34.</title>
        <authorList>
            <person name="Stefanovic E."/>
            <person name="Vu D."/>
            <person name="Scully C."/>
            <person name="Dijksterhuis J."/>
            <person name="Roader J."/>
            <person name="Houbraken J."/>
        </authorList>
    </citation>
    <scope>NUCLEOTIDE SEQUENCE</scope>
    <source>
        <strain evidence="4">M34</strain>
    </source>
</reference>
<proteinExistence type="inferred from homology"/>
<dbReference type="EMBL" id="JAFJYH010000286">
    <property type="protein sequence ID" value="KAG4413988.1"/>
    <property type="molecule type" value="Genomic_DNA"/>
</dbReference>
<dbReference type="Pfam" id="PF00106">
    <property type="entry name" value="adh_short"/>
    <property type="match status" value="2"/>
</dbReference>
<feature type="region of interest" description="Disordered" evidence="3">
    <location>
        <begin position="174"/>
        <end position="200"/>
    </location>
</feature>
<evidence type="ECO:0000313" key="4">
    <source>
        <dbReference type="EMBL" id="KAG4413988.1"/>
    </source>
</evidence>
<evidence type="ECO:0000256" key="2">
    <source>
        <dbReference type="ARBA" id="ARBA00023002"/>
    </source>
</evidence>